<gene>
    <name evidence="7" type="ORF">ENJ12_11310</name>
</gene>
<sequence>MSQDNPDNKHWLWLLIAGFVLVAAGQFLVDVEGWLKAALLGVGGLMIVFASSEMMIKAVDGYAKRKKMNSFVAGTMAGLSSNIPEMVMLAFVLMATPRVGFIVTVLTLHVGAAAFGLYCGLLPRDVEGNASLPKPLVGLSTDLYAAAAGVFFSLGVIMLLMKAFAVRGGGVASLNTTDLYVFGVILLAIQVVATSRLIKRFSAEHKPESAEDIPVETIEHERLMPVSAIASFGLAGLFVSVIGGHSVGEFADILVHQLEAAGYSEMFGAIILSLFSAAGAFIMIGTAHFQKKYSIAMANASGAITQVPFLVLPIAMILLAVFTQTGIIPALDGGSGVIPIDIHTTSAILLGFPSMLVLWKAVQDDGKVNWVETSTMVAIFLLVIYLLVAHG</sequence>
<evidence type="ECO:0000256" key="2">
    <source>
        <dbReference type="ARBA" id="ARBA00022692"/>
    </source>
</evidence>
<feature type="transmembrane region" description="Helical" evidence="5">
    <location>
        <begin position="68"/>
        <end position="93"/>
    </location>
</feature>
<name>A0A831RZ48_9GAMM</name>
<reference evidence="7" key="1">
    <citation type="journal article" date="2020" name="mSystems">
        <title>Genome- and Community-Level Interaction Insights into Carbon Utilization and Element Cycling Functions of Hydrothermarchaeota in Hydrothermal Sediment.</title>
        <authorList>
            <person name="Zhou Z."/>
            <person name="Liu Y."/>
            <person name="Xu W."/>
            <person name="Pan J."/>
            <person name="Luo Z.H."/>
            <person name="Li M."/>
        </authorList>
    </citation>
    <scope>NUCLEOTIDE SEQUENCE [LARGE SCALE GENOMIC DNA]</scope>
    <source>
        <strain evidence="7">HyVt-458</strain>
    </source>
</reference>
<dbReference type="Pfam" id="PF01699">
    <property type="entry name" value="Na_Ca_ex"/>
    <property type="match status" value="1"/>
</dbReference>
<keyword evidence="2 5" id="KW-0812">Transmembrane</keyword>
<evidence type="ECO:0000256" key="4">
    <source>
        <dbReference type="ARBA" id="ARBA00023136"/>
    </source>
</evidence>
<feature type="transmembrane region" description="Helical" evidence="5">
    <location>
        <begin position="143"/>
        <end position="167"/>
    </location>
</feature>
<dbReference type="GO" id="GO:0016020">
    <property type="term" value="C:membrane"/>
    <property type="evidence" value="ECO:0007669"/>
    <property type="project" value="UniProtKB-SubCell"/>
</dbReference>
<evidence type="ECO:0000256" key="5">
    <source>
        <dbReference type="SAM" id="Phobius"/>
    </source>
</evidence>
<dbReference type="InterPro" id="IPR004837">
    <property type="entry name" value="NaCa_Exmemb"/>
</dbReference>
<feature type="transmembrane region" description="Helical" evidence="5">
    <location>
        <begin position="309"/>
        <end position="331"/>
    </location>
</feature>
<dbReference type="Proteomes" id="UP000886339">
    <property type="component" value="Unassembled WGS sequence"/>
</dbReference>
<feature type="transmembrane region" description="Helical" evidence="5">
    <location>
        <begin position="12"/>
        <end position="29"/>
    </location>
</feature>
<feature type="transmembrane region" description="Helical" evidence="5">
    <location>
        <begin position="99"/>
        <end position="122"/>
    </location>
</feature>
<proteinExistence type="predicted"/>
<protein>
    <recommendedName>
        <fullName evidence="6">Sodium/calcium exchanger membrane region domain-containing protein</fullName>
    </recommendedName>
</protein>
<feature type="domain" description="Sodium/calcium exchanger membrane region" evidence="6">
    <location>
        <begin position="238"/>
        <end position="387"/>
    </location>
</feature>
<accession>A0A831RZ48</accession>
<evidence type="ECO:0000313" key="7">
    <source>
        <dbReference type="EMBL" id="HEC07435.1"/>
    </source>
</evidence>
<comment type="subcellular location">
    <subcellularLocation>
        <location evidence="1">Membrane</location>
        <topology evidence="1">Multi-pass membrane protein</topology>
    </subcellularLocation>
</comment>
<feature type="transmembrane region" description="Helical" evidence="5">
    <location>
        <begin position="267"/>
        <end position="289"/>
    </location>
</feature>
<dbReference type="EMBL" id="DRLF01000392">
    <property type="protein sequence ID" value="HEC07435.1"/>
    <property type="molecule type" value="Genomic_DNA"/>
</dbReference>
<feature type="transmembrane region" description="Helical" evidence="5">
    <location>
        <begin position="370"/>
        <end position="388"/>
    </location>
</feature>
<comment type="caution">
    <text evidence="7">The sequence shown here is derived from an EMBL/GenBank/DDBJ whole genome shotgun (WGS) entry which is preliminary data.</text>
</comment>
<feature type="transmembrane region" description="Helical" evidence="5">
    <location>
        <begin position="35"/>
        <end position="56"/>
    </location>
</feature>
<organism evidence="7">
    <name type="scientific">Thiolapillus brandeum</name>
    <dbReference type="NCBI Taxonomy" id="1076588"/>
    <lineage>
        <taxon>Bacteria</taxon>
        <taxon>Pseudomonadati</taxon>
        <taxon>Pseudomonadota</taxon>
        <taxon>Gammaproteobacteria</taxon>
        <taxon>Chromatiales</taxon>
        <taxon>Sedimenticolaceae</taxon>
        <taxon>Thiolapillus</taxon>
    </lineage>
</organism>
<evidence type="ECO:0000256" key="1">
    <source>
        <dbReference type="ARBA" id="ARBA00004141"/>
    </source>
</evidence>
<evidence type="ECO:0000259" key="6">
    <source>
        <dbReference type="Pfam" id="PF01699"/>
    </source>
</evidence>
<dbReference type="GO" id="GO:0055085">
    <property type="term" value="P:transmembrane transport"/>
    <property type="evidence" value="ECO:0007669"/>
    <property type="project" value="InterPro"/>
</dbReference>
<dbReference type="AlphaFoldDB" id="A0A831RZ48"/>
<feature type="transmembrane region" description="Helical" evidence="5">
    <location>
        <begin position="179"/>
        <end position="198"/>
    </location>
</feature>
<keyword evidence="4 5" id="KW-0472">Membrane</keyword>
<evidence type="ECO:0000256" key="3">
    <source>
        <dbReference type="ARBA" id="ARBA00022989"/>
    </source>
</evidence>
<keyword evidence="3 5" id="KW-1133">Transmembrane helix</keyword>
<feature type="transmembrane region" description="Helical" evidence="5">
    <location>
        <begin position="337"/>
        <end position="358"/>
    </location>
</feature>